<organism evidence="2 3">
    <name type="scientific">Catenovulum maritimum</name>
    <dbReference type="NCBI Taxonomy" id="1513271"/>
    <lineage>
        <taxon>Bacteria</taxon>
        <taxon>Pseudomonadati</taxon>
        <taxon>Pseudomonadota</taxon>
        <taxon>Gammaproteobacteria</taxon>
        <taxon>Alteromonadales</taxon>
        <taxon>Alteromonadaceae</taxon>
        <taxon>Catenovulum</taxon>
    </lineage>
</organism>
<dbReference type="Pfam" id="PF13385">
    <property type="entry name" value="Laminin_G_3"/>
    <property type="match status" value="1"/>
</dbReference>
<dbReference type="Gene3D" id="2.60.120.260">
    <property type="entry name" value="Galactose-binding domain-like"/>
    <property type="match status" value="1"/>
</dbReference>
<dbReference type="SUPFAM" id="SSF49899">
    <property type="entry name" value="Concanavalin A-like lectins/glucanases"/>
    <property type="match status" value="1"/>
</dbReference>
<evidence type="ECO:0000313" key="2">
    <source>
        <dbReference type="EMBL" id="KMT67070.1"/>
    </source>
</evidence>
<keyword evidence="3" id="KW-1185">Reference proteome</keyword>
<gene>
    <name evidence="2" type="ORF">XM47_00290</name>
</gene>
<dbReference type="InterPro" id="IPR013320">
    <property type="entry name" value="ConA-like_dom_sf"/>
</dbReference>
<dbReference type="EMBL" id="LAZL01000001">
    <property type="protein sequence ID" value="KMT67070.1"/>
    <property type="molecule type" value="Genomic_DNA"/>
</dbReference>
<dbReference type="STRING" id="1513271.XM47_00290"/>
<feature type="chain" id="PRO_5005299049" description="F5/8 type C domain-containing protein" evidence="1">
    <location>
        <begin position="22"/>
        <end position="1049"/>
    </location>
</feature>
<dbReference type="Proteomes" id="UP000037600">
    <property type="component" value="Unassembled WGS sequence"/>
</dbReference>
<sequence>MNKKIKLLGALNLFVAHSVFALPEQPSIDRDVYMMETRDGEIRPQFTRPTIPTLQTTADGRVGISHKLQENGRVAFRLQVPEKLEQAFVNSEVGTGTDILSKPNALADSNAVLYSNQIQGDASSHLGLCDPAFDETSNIKNPMACGVDNADDCYTVTIIRSERDDNNADLRTIFGTPVTIRVSNPKTADAEIVEVTAGTAVQGATFELNSFLEPMTTSDGRLLFVRVGAGTEITWRDSQNVSHTSKSDNIYFVNDNPESQTACDVTQWDKPYPLGHAPYDTTINQRYGFAMQLFRDTANNVIPDGNPIGTYPWIDKEGDNITITAVGTSLYDTKTGESLYPARCLESVNECVDDLDAQNGSALNGRVIMGLWTRGKMVLLDNLINNIDFTLHADDGSQREVQLYQATSNFDGYTRVGSGRDNREELLPLASSGNTTFFDSNEHRFNYLEHMKPVTPADVSWLVSSGRGTTEMAFDDYLNPNSFINANMAQVVELRSNGGRITLDGKVQNAATAGRVLPESNASFAEPEWNIPLYGDILGDGRIEPIAKGGINGKGFWLSGNSSGIEFSVPAQTRDIQETDWYYSLFLDMRGSQTGDKTLIRFPDNSEIRVRNANRLVYFDSTGNQVRLINTRNVIPTNAWTHIGIQATNNNRTITTYINGFRVNLFTHSDSLFEMQQGELTLGHSQTTDSSNFIGWIDDFKVMAERVNVEMACNHANGTLVGLDSAAPVDDTQWHYWNDYADSMPAGSHNAIRNTLNTRNKPSYDKYVCYSDYSADYAAHLANIPAGLHSIRDSINFPEGPLLWNAPRPDSSNNAFCLSCHTAGGMQGLDIDALTLNNSLDAVDDPRRQPMQPDAKVFGNIPANWLGQGIPAEHFIADPVEGFSIDRLVLASTGEDTDTSTPNQPENIVNLSTLVGNSGNWVNATIGYALDDNSDNSAEEAVTQVGERGANSSPVWLEFDFGAVYQDISFTLKEDNSNPEQVSRWKIQTWDNASNAWLDVTNWQASSNQNLQTYSVTFSASQVRVLLQAPSGQTVGLQEINAVGVRQSL</sequence>
<dbReference type="Gene3D" id="2.60.120.200">
    <property type="match status" value="1"/>
</dbReference>
<accession>A0A0J8GWC3</accession>
<feature type="signal peptide" evidence="1">
    <location>
        <begin position="1"/>
        <end position="21"/>
    </location>
</feature>
<proteinExistence type="predicted"/>
<protein>
    <recommendedName>
        <fullName evidence="4">F5/8 type C domain-containing protein</fullName>
    </recommendedName>
</protein>
<dbReference type="RefSeq" id="WP_048688027.1">
    <property type="nucleotide sequence ID" value="NZ_KQ130482.1"/>
</dbReference>
<evidence type="ECO:0008006" key="4">
    <source>
        <dbReference type="Google" id="ProtNLM"/>
    </source>
</evidence>
<reference evidence="2 3" key="1">
    <citation type="submission" date="2015-04" db="EMBL/GenBank/DDBJ databases">
        <title>Draft Genome Sequence of the Novel Agar-Digesting Marine Bacterium Q1.</title>
        <authorList>
            <person name="Li Y."/>
            <person name="Li D."/>
            <person name="Chen G."/>
            <person name="Du Z."/>
        </authorList>
    </citation>
    <scope>NUCLEOTIDE SEQUENCE [LARGE SCALE GENOMIC DNA]</scope>
    <source>
        <strain evidence="2 3">Q1</strain>
    </source>
</reference>
<name>A0A0J8GWC3_9ALTE</name>
<dbReference type="PATRIC" id="fig|1513271.3.peg.61"/>
<keyword evidence="1" id="KW-0732">Signal</keyword>
<evidence type="ECO:0000256" key="1">
    <source>
        <dbReference type="SAM" id="SignalP"/>
    </source>
</evidence>
<dbReference type="InterPro" id="IPR008979">
    <property type="entry name" value="Galactose-bd-like_sf"/>
</dbReference>
<dbReference type="AlphaFoldDB" id="A0A0J8GWC3"/>
<evidence type="ECO:0000313" key="3">
    <source>
        <dbReference type="Proteomes" id="UP000037600"/>
    </source>
</evidence>
<dbReference type="SUPFAM" id="SSF49785">
    <property type="entry name" value="Galactose-binding domain-like"/>
    <property type="match status" value="1"/>
</dbReference>
<comment type="caution">
    <text evidence="2">The sequence shown here is derived from an EMBL/GenBank/DDBJ whole genome shotgun (WGS) entry which is preliminary data.</text>
</comment>